<feature type="compositionally biased region" description="Basic and acidic residues" evidence="5">
    <location>
        <begin position="124"/>
        <end position="135"/>
    </location>
</feature>
<dbReference type="Gene3D" id="3.10.290.10">
    <property type="entry name" value="RNA-binding S4 domain"/>
    <property type="match status" value="1"/>
</dbReference>
<feature type="domain" description="RNA-binding S4" evidence="6">
    <location>
        <begin position="11"/>
        <end position="68"/>
    </location>
</feature>
<dbReference type="GO" id="GO:0043023">
    <property type="term" value="F:ribosomal large subunit binding"/>
    <property type="evidence" value="ECO:0007669"/>
    <property type="project" value="InterPro"/>
</dbReference>
<accession>A0A0P8B1G4</accession>
<keyword evidence="7" id="KW-0346">Stress response</keyword>
<evidence type="ECO:0000313" key="7">
    <source>
        <dbReference type="EMBL" id="KPQ27387.1"/>
    </source>
</evidence>
<keyword evidence="2 4" id="KW-0694">RNA-binding</keyword>
<feature type="region of interest" description="Disordered" evidence="5">
    <location>
        <begin position="105"/>
        <end position="135"/>
    </location>
</feature>
<dbReference type="AlphaFoldDB" id="A0A0P8B1G4"/>
<dbReference type="Proteomes" id="UP000050416">
    <property type="component" value="Unassembled WGS sequence"/>
</dbReference>
<evidence type="ECO:0000256" key="4">
    <source>
        <dbReference type="PIRNR" id="PIRNR016821"/>
    </source>
</evidence>
<dbReference type="PATRIC" id="fig|1305731.5.peg.1781"/>
<protein>
    <recommendedName>
        <fullName evidence="4">Heat shock protein 15</fullName>
    </recommendedName>
</protein>
<comment type="caution">
    <text evidence="7">The sequence shown here is derived from an EMBL/GenBank/DDBJ whole genome shotgun (WGS) entry which is preliminary data.</text>
</comment>
<dbReference type="STRING" id="1305731.GCA_000934705_03174"/>
<dbReference type="SMART" id="SM00363">
    <property type="entry name" value="S4"/>
    <property type="match status" value="1"/>
</dbReference>
<dbReference type="EMBL" id="LJZQ01000029">
    <property type="protein sequence ID" value="KPQ27387.1"/>
    <property type="molecule type" value="Genomic_DNA"/>
</dbReference>
<dbReference type="CDD" id="cd00165">
    <property type="entry name" value="S4"/>
    <property type="match status" value="1"/>
</dbReference>
<dbReference type="InterPro" id="IPR025708">
    <property type="entry name" value="HSP15"/>
</dbReference>
<dbReference type="NCBIfam" id="NF007673">
    <property type="entry name" value="PRK10348.1"/>
    <property type="match status" value="1"/>
</dbReference>
<dbReference type="PROSITE" id="PS50889">
    <property type="entry name" value="S4"/>
    <property type="match status" value="1"/>
</dbReference>
<reference evidence="7 8" key="1">
    <citation type="submission" date="2015-09" db="EMBL/GenBank/DDBJ databases">
        <title>Identification and resolution of microdiversity through metagenomic sequencing of parallel consortia.</title>
        <authorList>
            <person name="Nelson W.C."/>
            <person name="Romine M.F."/>
            <person name="Lindemann S.R."/>
        </authorList>
    </citation>
    <scope>NUCLEOTIDE SEQUENCE [LARGE SCALE GENOMIC DNA]</scope>
    <source>
        <strain evidence="7">HL-55</strain>
    </source>
</reference>
<evidence type="ECO:0000256" key="1">
    <source>
        <dbReference type="ARBA" id="ARBA00008396"/>
    </source>
</evidence>
<dbReference type="GO" id="GO:0034605">
    <property type="term" value="P:cellular response to heat"/>
    <property type="evidence" value="ECO:0007669"/>
    <property type="project" value="InterPro"/>
</dbReference>
<keyword evidence="3 4" id="KW-0238">DNA-binding</keyword>
<organism evidence="7 8">
    <name type="scientific">Marinobacter excellens HL-55</name>
    <dbReference type="NCBI Taxonomy" id="1305731"/>
    <lineage>
        <taxon>Bacteria</taxon>
        <taxon>Pseudomonadati</taxon>
        <taxon>Pseudomonadota</taxon>
        <taxon>Gammaproteobacteria</taxon>
        <taxon>Pseudomonadales</taxon>
        <taxon>Marinobacteraceae</taxon>
        <taxon>Marinobacter</taxon>
    </lineage>
</organism>
<dbReference type="GO" id="GO:0003727">
    <property type="term" value="F:single-stranded RNA binding"/>
    <property type="evidence" value="ECO:0007669"/>
    <property type="project" value="InterPro"/>
</dbReference>
<comment type="similarity">
    <text evidence="1 4">Belongs to the HSP15 family.</text>
</comment>
<dbReference type="Pfam" id="PF01479">
    <property type="entry name" value="S4"/>
    <property type="match status" value="1"/>
</dbReference>
<dbReference type="InterPro" id="IPR036986">
    <property type="entry name" value="S4_RNA-bd_sf"/>
</dbReference>
<evidence type="ECO:0000313" key="8">
    <source>
        <dbReference type="Proteomes" id="UP000050416"/>
    </source>
</evidence>
<dbReference type="PIRSF" id="PIRSF016821">
    <property type="entry name" value="HSP15"/>
    <property type="match status" value="1"/>
</dbReference>
<dbReference type="InterPro" id="IPR002942">
    <property type="entry name" value="S4_RNA-bd"/>
</dbReference>
<dbReference type="GO" id="GO:0003677">
    <property type="term" value="F:DNA binding"/>
    <property type="evidence" value="ECO:0007669"/>
    <property type="project" value="UniProtKB-KW"/>
</dbReference>
<name>A0A0P8B1G4_9GAMM</name>
<evidence type="ECO:0000256" key="2">
    <source>
        <dbReference type="ARBA" id="ARBA00022884"/>
    </source>
</evidence>
<sequence>MAATNADEHKIRLDKWLWAARFYKTRGLAKDAIEGGKVHYNSQRTKPGKIVEAGAKVTLRLGWQEKIVIVDEVSDRRRGAPEAQKLYHETEDSVKKREDLAWQRKTMQTAQLPPARRPSKKDRRNIQRFRDQNGI</sequence>
<evidence type="ECO:0000256" key="5">
    <source>
        <dbReference type="SAM" id="MobiDB-lite"/>
    </source>
</evidence>
<dbReference type="SUPFAM" id="SSF55174">
    <property type="entry name" value="Alpha-L RNA-binding motif"/>
    <property type="match status" value="1"/>
</dbReference>
<evidence type="ECO:0000259" key="6">
    <source>
        <dbReference type="SMART" id="SM00363"/>
    </source>
</evidence>
<proteinExistence type="inferred from homology"/>
<dbReference type="OrthoDB" id="9797176at2"/>
<evidence type="ECO:0000256" key="3">
    <source>
        <dbReference type="ARBA" id="ARBA00023125"/>
    </source>
</evidence>
<gene>
    <name evidence="7" type="primary">hslR</name>
    <name evidence="7" type="ORF">HLUCCX14_15060</name>
</gene>